<feature type="non-terminal residue" evidence="1">
    <location>
        <position position="143"/>
    </location>
</feature>
<name>J9FNG4_9ZZZZ</name>
<evidence type="ECO:0000313" key="1">
    <source>
        <dbReference type="EMBL" id="EJW91117.1"/>
    </source>
</evidence>
<sequence>DTKKLPDDRKKIWADYTAHLCSLNGQNDIGSRMRIAYSFLQESVSLNKRGYKAYIATHAADIAMQPRLKEGLLDFLAFLGVGYGRPKKEEVAKLEKLSAIDERNKKTIDNFVVHLTSENDLSPHTVRSFVYTARSFYEYANEF</sequence>
<feature type="non-terminal residue" evidence="1">
    <location>
        <position position="1"/>
    </location>
</feature>
<comment type="caution">
    <text evidence="1">The sequence shown here is derived from an EMBL/GenBank/DDBJ whole genome shotgun (WGS) entry which is preliminary data.</text>
</comment>
<dbReference type="AlphaFoldDB" id="J9FNG4"/>
<organism evidence="1">
    <name type="scientific">gut metagenome</name>
    <dbReference type="NCBI Taxonomy" id="749906"/>
    <lineage>
        <taxon>unclassified sequences</taxon>
        <taxon>metagenomes</taxon>
        <taxon>organismal metagenomes</taxon>
    </lineage>
</organism>
<gene>
    <name evidence="1" type="ORF">EVA_20776</name>
</gene>
<reference evidence="1" key="1">
    <citation type="journal article" date="2012" name="PLoS ONE">
        <title>Gene sets for utilization of primary and secondary nutrition supplies in the distal gut of endangered iberian lynx.</title>
        <authorList>
            <person name="Alcaide M."/>
            <person name="Messina E."/>
            <person name="Richter M."/>
            <person name="Bargiela R."/>
            <person name="Peplies J."/>
            <person name="Huws S.A."/>
            <person name="Newbold C.J."/>
            <person name="Golyshin P.N."/>
            <person name="Simon M.A."/>
            <person name="Lopez G."/>
            <person name="Yakimov M.M."/>
            <person name="Ferrer M."/>
        </authorList>
    </citation>
    <scope>NUCLEOTIDE SEQUENCE</scope>
</reference>
<proteinExistence type="predicted"/>
<accession>J9FNG4</accession>
<protein>
    <submittedName>
        <fullName evidence="1">Site-specific recombinase</fullName>
    </submittedName>
</protein>
<dbReference type="EMBL" id="AMCI01008384">
    <property type="protein sequence ID" value="EJW91117.1"/>
    <property type="molecule type" value="Genomic_DNA"/>
</dbReference>